<evidence type="ECO:0000313" key="2">
    <source>
        <dbReference type="EMBL" id="KAK2069580.1"/>
    </source>
</evidence>
<name>A0AAD9I2T9_9PEZI</name>
<organism evidence="2 3">
    <name type="scientific">Phyllachora maydis</name>
    <dbReference type="NCBI Taxonomy" id="1825666"/>
    <lineage>
        <taxon>Eukaryota</taxon>
        <taxon>Fungi</taxon>
        <taxon>Dikarya</taxon>
        <taxon>Ascomycota</taxon>
        <taxon>Pezizomycotina</taxon>
        <taxon>Sordariomycetes</taxon>
        <taxon>Sordariomycetidae</taxon>
        <taxon>Phyllachorales</taxon>
        <taxon>Phyllachoraceae</taxon>
        <taxon>Phyllachora</taxon>
    </lineage>
</organism>
<feature type="region of interest" description="Disordered" evidence="1">
    <location>
        <begin position="24"/>
        <end position="117"/>
    </location>
</feature>
<evidence type="ECO:0000256" key="1">
    <source>
        <dbReference type="SAM" id="MobiDB-lite"/>
    </source>
</evidence>
<accession>A0AAD9I2T9</accession>
<evidence type="ECO:0000313" key="3">
    <source>
        <dbReference type="Proteomes" id="UP001217918"/>
    </source>
</evidence>
<protein>
    <recommendedName>
        <fullName evidence="4">F-box domain-containing protein</fullName>
    </recommendedName>
</protein>
<comment type="caution">
    <text evidence="2">The sequence shown here is derived from an EMBL/GenBank/DDBJ whole genome shotgun (WGS) entry which is preliminary data.</text>
</comment>
<dbReference type="AlphaFoldDB" id="A0AAD9I2T9"/>
<sequence>MAETHYNINILPVMQRSDLQAATISPRGSPMNEVGIAREGKRAPKRSQTHYGYQVPTPTTIHIDQEPRIEEEVSDRSSNASDDVCSPPPPPPPTGLRGGNEPAQLRRPPLPPPRRSYSVMDCEPEPQIHRLSSRMTLMDLPVDLHYAMFDFLDLIDSTCLGLTNKHLYAIHRRMRGTVALSTRRNGPNELEWAWHFAGALSLVPTPPQAVVAPNTATTSSQQQQQHDGAAALSKLRVRGQAYCRKCGVTRCELHKHIQEWMGDAYEYCSVKQKFGPVASEGAKAFCYMSKPGDPHRCGRHQKHASKVMLK</sequence>
<reference evidence="2" key="1">
    <citation type="journal article" date="2023" name="Mol. Plant Microbe Interact.">
        <title>Elucidating the Obligate Nature and Biological Capacity of an Invasive Fungal Corn Pathogen.</title>
        <authorList>
            <person name="MacCready J.S."/>
            <person name="Roggenkamp E.M."/>
            <person name="Gdanetz K."/>
            <person name="Chilvers M.I."/>
        </authorList>
    </citation>
    <scope>NUCLEOTIDE SEQUENCE</scope>
    <source>
        <strain evidence="2">PM02</strain>
    </source>
</reference>
<proteinExistence type="predicted"/>
<dbReference type="EMBL" id="JAQQPM010000003">
    <property type="protein sequence ID" value="KAK2069580.1"/>
    <property type="molecule type" value="Genomic_DNA"/>
</dbReference>
<gene>
    <name evidence="2" type="ORF">P8C59_004144</name>
</gene>
<feature type="compositionally biased region" description="Basic and acidic residues" evidence="1">
    <location>
        <begin position="63"/>
        <end position="75"/>
    </location>
</feature>
<evidence type="ECO:0008006" key="4">
    <source>
        <dbReference type="Google" id="ProtNLM"/>
    </source>
</evidence>
<keyword evidence="3" id="KW-1185">Reference proteome</keyword>
<dbReference type="Proteomes" id="UP001217918">
    <property type="component" value="Unassembled WGS sequence"/>
</dbReference>